<evidence type="ECO:0000313" key="1">
    <source>
        <dbReference type="EMBL" id="KAJ2965288.1"/>
    </source>
</evidence>
<dbReference type="Proteomes" id="UP001143856">
    <property type="component" value="Unassembled WGS sequence"/>
</dbReference>
<sequence>MPLARSGFALDMTARHFAALGYVASRIWFEEREQHEFGEITLSGPVYKGGGVRDYLAVRSRVYEIKSHDRILRNTTGITRTCDALREPGRRTMEIALAQLNSIADGWLQSARD</sequence>
<organism evidence="1 2">
    <name type="scientific">Xylaria curta</name>
    <dbReference type="NCBI Taxonomy" id="42375"/>
    <lineage>
        <taxon>Eukaryota</taxon>
        <taxon>Fungi</taxon>
        <taxon>Dikarya</taxon>
        <taxon>Ascomycota</taxon>
        <taxon>Pezizomycotina</taxon>
        <taxon>Sordariomycetes</taxon>
        <taxon>Xylariomycetidae</taxon>
        <taxon>Xylariales</taxon>
        <taxon>Xylariaceae</taxon>
        <taxon>Xylaria</taxon>
    </lineage>
</organism>
<reference evidence="1" key="1">
    <citation type="submission" date="2022-10" db="EMBL/GenBank/DDBJ databases">
        <title>Genome Sequence of Xylaria curta.</title>
        <authorList>
            <person name="Buettner E."/>
        </authorList>
    </citation>
    <scope>NUCLEOTIDE SEQUENCE</scope>
    <source>
        <strain evidence="1">Babe10</strain>
    </source>
</reference>
<proteinExistence type="predicted"/>
<gene>
    <name evidence="1" type="ORF">NUW58_g10912</name>
</gene>
<protein>
    <submittedName>
        <fullName evidence="1">Uncharacterized protein</fullName>
    </submittedName>
</protein>
<name>A0ACC1MFI6_9PEZI</name>
<keyword evidence="2" id="KW-1185">Reference proteome</keyword>
<evidence type="ECO:0000313" key="2">
    <source>
        <dbReference type="Proteomes" id="UP001143856"/>
    </source>
</evidence>
<accession>A0ACC1MFI6</accession>
<comment type="caution">
    <text evidence="1">The sequence shown here is derived from an EMBL/GenBank/DDBJ whole genome shotgun (WGS) entry which is preliminary data.</text>
</comment>
<dbReference type="EMBL" id="JAPDGR010005689">
    <property type="protein sequence ID" value="KAJ2965288.1"/>
    <property type="molecule type" value="Genomic_DNA"/>
</dbReference>